<dbReference type="NCBIfam" id="NF008900">
    <property type="entry name" value="PRK12267.1"/>
    <property type="match status" value="1"/>
</dbReference>
<dbReference type="Gene3D" id="1.10.730.10">
    <property type="entry name" value="Isoleucyl-tRNA Synthetase, Domain 1"/>
    <property type="match status" value="1"/>
</dbReference>
<keyword evidence="4 13" id="KW-0963">Cytoplasm</keyword>
<keyword evidence="9 13" id="KW-0694">RNA-binding</keyword>
<feature type="short sequence motif" description="'HIGH' region" evidence="13">
    <location>
        <begin position="11"/>
        <end position="21"/>
    </location>
</feature>
<gene>
    <name evidence="13" type="primary">metG</name>
    <name evidence="16" type="ORF">PYK22_01304</name>
</gene>
<dbReference type="GO" id="GO:0000049">
    <property type="term" value="F:tRNA binding"/>
    <property type="evidence" value="ECO:0007669"/>
    <property type="project" value="UniProtKB-UniRule"/>
</dbReference>
<evidence type="ECO:0000256" key="6">
    <source>
        <dbReference type="ARBA" id="ARBA00022598"/>
    </source>
</evidence>
<evidence type="ECO:0000256" key="4">
    <source>
        <dbReference type="ARBA" id="ARBA00022490"/>
    </source>
</evidence>
<dbReference type="GO" id="GO:0005524">
    <property type="term" value="F:ATP binding"/>
    <property type="evidence" value="ECO:0007669"/>
    <property type="project" value="UniProtKB-UniRule"/>
</dbReference>
<comment type="function">
    <text evidence="1 13">Is required not only for elongation of protein synthesis but also for the initiation of all mRNA translation through initiator tRNA(fMet) aminoacylation.</text>
</comment>
<dbReference type="InterPro" id="IPR012340">
    <property type="entry name" value="NA-bd_OB-fold"/>
</dbReference>
<keyword evidence="13" id="KW-0862">Zinc</keyword>
<dbReference type="Pfam" id="PF01588">
    <property type="entry name" value="tRNA_bind"/>
    <property type="match status" value="1"/>
</dbReference>
<keyword evidence="7 13" id="KW-0547">Nucleotide-binding</keyword>
<evidence type="ECO:0000256" key="8">
    <source>
        <dbReference type="ARBA" id="ARBA00022840"/>
    </source>
</evidence>
<dbReference type="Pfam" id="PF19303">
    <property type="entry name" value="Anticodon_3"/>
    <property type="match status" value="1"/>
</dbReference>
<dbReference type="NCBIfam" id="TIGR00399">
    <property type="entry name" value="metG_C_term"/>
    <property type="match status" value="1"/>
</dbReference>
<proteinExistence type="inferred from homology"/>
<dbReference type="CDD" id="cd00814">
    <property type="entry name" value="MetRS_core"/>
    <property type="match status" value="1"/>
</dbReference>
<protein>
    <recommendedName>
        <fullName evidence="13">Methionine--tRNA ligase</fullName>
        <ecNumber evidence="13">6.1.1.10</ecNumber>
    </recommendedName>
    <alternativeName>
        <fullName evidence="13">Methionyl-tRNA synthetase</fullName>
        <shortName evidence="13">MetRS</shortName>
    </alternativeName>
</protein>
<feature type="domain" description="TRNA-binding" evidence="15">
    <location>
        <begin position="599"/>
        <end position="702"/>
    </location>
</feature>
<dbReference type="EMBL" id="CBXV010000004">
    <property type="protein sequence ID" value="CDM65306.1"/>
    <property type="molecule type" value="Genomic_DNA"/>
</dbReference>
<dbReference type="AlphaFoldDB" id="A0A0B6WW37"/>
<feature type="binding site" evidence="13">
    <location>
        <position position="164"/>
    </location>
    <ligand>
        <name>Zn(2+)</name>
        <dbReference type="ChEBI" id="CHEBI:29105"/>
    </ligand>
</feature>
<evidence type="ECO:0000256" key="12">
    <source>
        <dbReference type="ARBA" id="ARBA00047364"/>
    </source>
</evidence>
<comment type="subunit">
    <text evidence="3 13">Homodimer.</text>
</comment>
<dbReference type="FunFam" id="2.170.220.10:FF:000001">
    <property type="entry name" value="methionine--tRNA ligase, mitochondrial"/>
    <property type="match status" value="1"/>
</dbReference>
<comment type="caution">
    <text evidence="13">Lacks conserved residue(s) required for the propagation of feature annotation.</text>
</comment>
<evidence type="ECO:0000256" key="9">
    <source>
        <dbReference type="ARBA" id="ARBA00022884"/>
    </source>
</evidence>
<dbReference type="InterPro" id="IPR014758">
    <property type="entry name" value="Met-tRNA_synth"/>
</dbReference>
<keyword evidence="11 13" id="KW-0030">Aminoacyl-tRNA synthetase</keyword>
<dbReference type="Gene3D" id="2.40.50.140">
    <property type="entry name" value="Nucleic acid-binding proteins"/>
    <property type="match status" value="1"/>
</dbReference>
<feature type="compositionally biased region" description="Polar residues" evidence="14">
    <location>
        <begin position="563"/>
        <end position="580"/>
    </location>
</feature>
<keyword evidence="10 13" id="KW-0648">Protein biosynthesis</keyword>
<evidence type="ECO:0000256" key="2">
    <source>
        <dbReference type="ARBA" id="ARBA00004496"/>
    </source>
</evidence>
<evidence type="ECO:0000256" key="1">
    <source>
        <dbReference type="ARBA" id="ARBA00003314"/>
    </source>
</evidence>
<dbReference type="Pfam" id="PF09334">
    <property type="entry name" value="tRNA-synt_1g"/>
    <property type="match status" value="1"/>
</dbReference>
<dbReference type="PRINTS" id="PR01041">
    <property type="entry name" value="TRNASYNTHMET"/>
</dbReference>
<reference evidence="16 17" key="2">
    <citation type="submission" date="2015-01" db="EMBL/GenBank/DDBJ databases">
        <title>Complete genome sequence of Pyrinomonas methylaliphatogenes type strain K22T.</title>
        <authorList>
            <person name="Lee K.C.Y."/>
            <person name="Power J.F."/>
            <person name="Dunfield P.F."/>
            <person name="Morgan X.C."/>
            <person name="Huttenhower C."/>
            <person name="Stott M.B."/>
        </authorList>
    </citation>
    <scope>NUCLEOTIDE SEQUENCE [LARGE SCALE GENOMIC DNA]</scope>
    <source>
        <strain evidence="16 17">K22</strain>
    </source>
</reference>
<feature type="region of interest" description="Disordered" evidence="14">
    <location>
        <begin position="552"/>
        <end position="582"/>
    </location>
</feature>
<dbReference type="PANTHER" id="PTHR43326">
    <property type="entry name" value="METHIONYL-TRNA SYNTHETASE"/>
    <property type="match status" value="1"/>
</dbReference>
<dbReference type="CDD" id="cd07957">
    <property type="entry name" value="Anticodon_Ia_Met"/>
    <property type="match status" value="1"/>
</dbReference>
<dbReference type="PANTHER" id="PTHR43326:SF1">
    <property type="entry name" value="METHIONINE--TRNA LIGASE, MITOCHONDRIAL"/>
    <property type="match status" value="1"/>
</dbReference>
<dbReference type="GO" id="GO:0004825">
    <property type="term" value="F:methionine-tRNA ligase activity"/>
    <property type="evidence" value="ECO:0007669"/>
    <property type="project" value="UniProtKB-UniRule"/>
</dbReference>
<dbReference type="FunFam" id="2.40.50.140:FF:000042">
    <property type="entry name" value="Methionine--tRNA ligase"/>
    <property type="match status" value="1"/>
</dbReference>
<dbReference type="PROSITE" id="PS50886">
    <property type="entry name" value="TRBD"/>
    <property type="match status" value="1"/>
</dbReference>
<comment type="cofactor">
    <cofactor evidence="13">
        <name>Zn(2+)</name>
        <dbReference type="ChEBI" id="CHEBI:29105"/>
    </cofactor>
    <text evidence="13">Binds 1 zinc ion per subunit.</text>
</comment>
<keyword evidence="6 13" id="KW-0436">Ligase</keyword>
<feature type="binding site" evidence="13">
    <location>
        <position position="140"/>
    </location>
    <ligand>
        <name>Zn(2+)</name>
        <dbReference type="ChEBI" id="CHEBI:29105"/>
    </ligand>
</feature>
<accession>A0A0B6WW37</accession>
<feature type="compositionally biased region" description="Basic and acidic residues" evidence="14">
    <location>
        <begin position="552"/>
        <end position="561"/>
    </location>
</feature>
<evidence type="ECO:0000256" key="7">
    <source>
        <dbReference type="ARBA" id="ARBA00022741"/>
    </source>
</evidence>
<dbReference type="InterPro" id="IPR014729">
    <property type="entry name" value="Rossmann-like_a/b/a_fold"/>
</dbReference>
<comment type="catalytic activity">
    <reaction evidence="12 13">
        <text>tRNA(Met) + L-methionine + ATP = L-methionyl-tRNA(Met) + AMP + diphosphate</text>
        <dbReference type="Rhea" id="RHEA:13481"/>
        <dbReference type="Rhea" id="RHEA-COMP:9667"/>
        <dbReference type="Rhea" id="RHEA-COMP:9698"/>
        <dbReference type="ChEBI" id="CHEBI:30616"/>
        <dbReference type="ChEBI" id="CHEBI:33019"/>
        <dbReference type="ChEBI" id="CHEBI:57844"/>
        <dbReference type="ChEBI" id="CHEBI:78442"/>
        <dbReference type="ChEBI" id="CHEBI:78530"/>
        <dbReference type="ChEBI" id="CHEBI:456215"/>
        <dbReference type="EC" id="6.1.1.10"/>
    </reaction>
</comment>
<evidence type="ECO:0000313" key="16">
    <source>
        <dbReference type="EMBL" id="CDM65306.1"/>
    </source>
</evidence>
<keyword evidence="5 13" id="KW-0820">tRNA-binding</keyword>
<dbReference type="InterPro" id="IPR002547">
    <property type="entry name" value="tRNA-bd_dom"/>
</dbReference>
<reference evidence="16 17" key="1">
    <citation type="submission" date="2013-12" db="EMBL/GenBank/DDBJ databases">
        <authorList>
            <person name="Stott M."/>
        </authorList>
    </citation>
    <scope>NUCLEOTIDE SEQUENCE [LARGE SCALE GENOMIC DNA]</scope>
    <source>
        <strain evidence="16 17">K22</strain>
    </source>
</reference>
<evidence type="ECO:0000256" key="14">
    <source>
        <dbReference type="SAM" id="MobiDB-lite"/>
    </source>
</evidence>
<sequence length="702" mass="79260">MKTFYVTTPIYYANSLPHLGSLYTTLVADALKRYKKQRGYETFFLTGMDEHGVNVQRAAERAGLPPKEFVDRVAEIFQRTFAAFGLDGAHGGYDIFMRTTAPFHYAGVQEFWRRVARARTPKGNAAIYKGHYEGWFCAACASYKTEDEYIKPQRPDEAPRCLVHETPLDRVSEESYFFRLSDYGEALLELYERQPNFIWPEERRNEVISFVRAGLQDLSVSRLKSSVAWAIPVPDDPEHTVYVWFDALTNYITAIGFGNEERERAAGFEKFWPAVHLVGKDILRFHAVYWPAFLMAAGLKQPCAIVAHGMWLDRDGRKMSKTLGNTIDLEVLHRHFSNDVVRYFCLREMVFGQDGRFSYEAVIERANSDLASGLGNLVSRTLTMIARYCAGEIPSPEISEANYLQAKRAGVNPDPSDHASALELARDQFVTHFDEYSFSRALESVWNIIARTDKLISEAKPWELVKDERQRETLNAVLYRAAETLRWLAVLLHPVMPDATRRIWRQLGLTGDPAEYDPARLAWGELAAGTRIGEIEAIFPRIERKRVMAEIERESKEKEEGAQATQTDAVPGPSSTQTVPPVQGATEAVPPAELIGIEDFARVDLRVGEILTAERVPKSDKLLRFTIDLGEKEPRQILAGIAGYYEPEKLIGKKVIVVANLKPRKLRGFESQGMVLAASVGPEDRPVLATFTEEVPNGAKLK</sequence>
<keyword evidence="8 13" id="KW-0067">ATP-binding</keyword>
<organism evidence="16 17">
    <name type="scientific">Pyrinomonas methylaliphatogenes</name>
    <dbReference type="NCBI Taxonomy" id="454194"/>
    <lineage>
        <taxon>Bacteria</taxon>
        <taxon>Pseudomonadati</taxon>
        <taxon>Acidobacteriota</taxon>
        <taxon>Blastocatellia</taxon>
        <taxon>Blastocatellales</taxon>
        <taxon>Pyrinomonadaceae</taxon>
        <taxon>Pyrinomonas</taxon>
    </lineage>
</organism>
<dbReference type="Proteomes" id="UP000031518">
    <property type="component" value="Unassembled WGS sequence"/>
</dbReference>
<dbReference type="InterPro" id="IPR023457">
    <property type="entry name" value="Met-tRNA_synth_2"/>
</dbReference>
<dbReference type="EC" id="6.1.1.10" evidence="13"/>
<dbReference type="CDD" id="cd02800">
    <property type="entry name" value="tRNA_bind_EcMetRS_like"/>
    <property type="match status" value="1"/>
</dbReference>
<dbReference type="HAMAP" id="MF_01228">
    <property type="entry name" value="Met_tRNA_synth_type2"/>
    <property type="match status" value="1"/>
</dbReference>
<dbReference type="InterPro" id="IPR033911">
    <property type="entry name" value="MetRS_core"/>
</dbReference>
<evidence type="ECO:0000256" key="11">
    <source>
        <dbReference type="ARBA" id="ARBA00023146"/>
    </source>
</evidence>
<dbReference type="InterPro" id="IPR004495">
    <property type="entry name" value="Met-tRNA-synth_bsu_C"/>
</dbReference>
<dbReference type="SUPFAM" id="SSF50249">
    <property type="entry name" value="Nucleic acid-binding proteins"/>
    <property type="match status" value="1"/>
</dbReference>
<keyword evidence="17" id="KW-1185">Reference proteome</keyword>
<evidence type="ECO:0000256" key="3">
    <source>
        <dbReference type="ARBA" id="ARBA00011738"/>
    </source>
</evidence>
<dbReference type="SUPFAM" id="SSF47323">
    <property type="entry name" value="Anticodon-binding domain of a subclass of class I aminoacyl-tRNA synthetases"/>
    <property type="match status" value="1"/>
</dbReference>
<dbReference type="RefSeq" id="WP_041975303.1">
    <property type="nucleotide sequence ID" value="NZ_CBXV010000004.1"/>
</dbReference>
<evidence type="ECO:0000313" key="17">
    <source>
        <dbReference type="Proteomes" id="UP000031518"/>
    </source>
</evidence>
<evidence type="ECO:0000256" key="13">
    <source>
        <dbReference type="HAMAP-Rule" id="MF_01228"/>
    </source>
</evidence>
<dbReference type="SUPFAM" id="SSF52374">
    <property type="entry name" value="Nucleotidylyl transferase"/>
    <property type="match status" value="1"/>
</dbReference>
<dbReference type="GO" id="GO:0006431">
    <property type="term" value="P:methionyl-tRNA aminoacylation"/>
    <property type="evidence" value="ECO:0007669"/>
    <property type="project" value="UniProtKB-UniRule"/>
</dbReference>
<feature type="binding site" evidence="13">
    <location>
        <position position="137"/>
    </location>
    <ligand>
        <name>Zn(2+)</name>
        <dbReference type="ChEBI" id="CHEBI:29105"/>
    </ligand>
</feature>
<dbReference type="OrthoDB" id="9810191at2"/>
<dbReference type="Gene3D" id="3.40.50.620">
    <property type="entry name" value="HUPs"/>
    <property type="match status" value="1"/>
</dbReference>
<dbReference type="InterPro" id="IPR041872">
    <property type="entry name" value="Anticodon_Met"/>
</dbReference>
<dbReference type="Gene3D" id="2.170.220.10">
    <property type="match status" value="1"/>
</dbReference>
<feature type="binding site" evidence="13">
    <location>
        <position position="161"/>
    </location>
    <ligand>
        <name>Zn(2+)</name>
        <dbReference type="ChEBI" id="CHEBI:29105"/>
    </ligand>
</feature>
<dbReference type="GO" id="GO:0046872">
    <property type="term" value="F:metal ion binding"/>
    <property type="evidence" value="ECO:0007669"/>
    <property type="project" value="UniProtKB-KW"/>
</dbReference>
<dbReference type="STRING" id="454194.PYK22_01304"/>
<dbReference type="NCBIfam" id="TIGR00398">
    <property type="entry name" value="metG"/>
    <property type="match status" value="1"/>
</dbReference>
<keyword evidence="13" id="KW-0479">Metal-binding</keyword>
<dbReference type="GO" id="GO:0005737">
    <property type="term" value="C:cytoplasm"/>
    <property type="evidence" value="ECO:0007669"/>
    <property type="project" value="UniProtKB-SubCell"/>
</dbReference>
<evidence type="ECO:0000259" key="15">
    <source>
        <dbReference type="PROSITE" id="PS50886"/>
    </source>
</evidence>
<feature type="short sequence motif" description="'KMSKS' region" evidence="13">
    <location>
        <begin position="318"/>
        <end position="322"/>
    </location>
</feature>
<dbReference type="InterPro" id="IPR015413">
    <property type="entry name" value="Methionyl/Leucyl_tRNA_Synth"/>
</dbReference>
<evidence type="ECO:0000256" key="5">
    <source>
        <dbReference type="ARBA" id="ARBA00022555"/>
    </source>
</evidence>
<comment type="subcellular location">
    <subcellularLocation>
        <location evidence="2 13">Cytoplasm</location>
    </subcellularLocation>
</comment>
<comment type="similarity">
    <text evidence="13">Belongs to the class-I aminoacyl-tRNA synthetase family. MetG type 2A subfamily.</text>
</comment>
<evidence type="ECO:0000256" key="10">
    <source>
        <dbReference type="ARBA" id="ARBA00022917"/>
    </source>
</evidence>
<name>A0A0B6WW37_9BACT</name>
<dbReference type="InterPro" id="IPR009080">
    <property type="entry name" value="tRNAsynth_Ia_anticodon-bd"/>
</dbReference>